<sequence length="39" mass="3948">QALPSLTSLTKLSLSSNRIGDEGACAIAQALSSLTSLTE</sequence>
<dbReference type="InterPro" id="IPR032675">
    <property type="entry name" value="LRR_dom_sf"/>
</dbReference>
<evidence type="ECO:0000313" key="2">
    <source>
        <dbReference type="Proteomes" id="UP000265618"/>
    </source>
</evidence>
<dbReference type="SMART" id="SM00368">
    <property type="entry name" value="LRR_RI"/>
    <property type="match status" value="1"/>
</dbReference>
<dbReference type="SUPFAM" id="SSF52047">
    <property type="entry name" value="RNI-like"/>
    <property type="match status" value="1"/>
</dbReference>
<organism evidence="1 2">
    <name type="scientific">Kipferlia bialata</name>
    <dbReference type="NCBI Taxonomy" id="797122"/>
    <lineage>
        <taxon>Eukaryota</taxon>
        <taxon>Metamonada</taxon>
        <taxon>Carpediemonas-like organisms</taxon>
        <taxon>Kipferlia</taxon>
    </lineage>
</organism>
<accession>A0A391NV35</accession>
<dbReference type="Pfam" id="PF13516">
    <property type="entry name" value="LRR_6"/>
    <property type="match status" value="1"/>
</dbReference>
<evidence type="ECO:0000313" key="1">
    <source>
        <dbReference type="EMBL" id="GCA65025.1"/>
    </source>
</evidence>
<reference evidence="1 2" key="1">
    <citation type="journal article" date="2018" name="PLoS ONE">
        <title>The draft genome of Kipferlia bialata reveals reductive genome evolution in fornicate parasites.</title>
        <authorList>
            <person name="Tanifuji G."/>
            <person name="Takabayashi S."/>
            <person name="Kume K."/>
            <person name="Takagi M."/>
            <person name="Nakayama T."/>
            <person name="Kamikawa R."/>
            <person name="Inagaki Y."/>
            <person name="Hashimoto T."/>
        </authorList>
    </citation>
    <scope>NUCLEOTIDE SEQUENCE [LARGE SCALE GENOMIC DNA]</scope>
    <source>
        <strain evidence="1">NY0173</strain>
    </source>
</reference>
<proteinExistence type="predicted"/>
<keyword evidence="2" id="KW-1185">Reference proteome</keyword>
<feature type="non-terminal residue" evidence="1">
    <location>
        <position position="39"/>
    </location>
</feature>
<dbReference type="AlphaFoldDB" id="A0A391NV35"/>
<gene>
    <name evidence="1" type="ORF">KIPB_016051</name>
</gene>
<dbReference type="EMBL" id="BDIP01009483">
    <property type="protein sequence ID" value="GCA65025.1"/>
    <property type="molecule type" value="Genomic_DNA"/>
</dbReference>
<protein>
    <submittedName>
        <fullName evidence="1">Uncharacterized protein</fullName>
    </submittedName>
</protein>
<name>A0A391NV35_9EUKA</name>
<feature type="non-terminal residue" evidence="1">
    <location>
        <position position="1"/>
    </location>
</feature>
<dbReference type="Proteomes" id="UP000265618">
    <property type="component" value="Unassembled WGS sequence"/>
</dbReference>
<dbReference type="InterPro" id="IPR001611">
    <property type="entry name" value="Leu-rich_rpt"/>
</dbReference>
<dbReference type="Gene3D" id="3.80.10.10">
    <property type="entry name" value="Ribonuclease Inhibitor"/>
    <property type="match status" value="1"/>
</dbReference>
<comment type="caution">
    <text evidence="1">The sequence shown here is derived from an EMBL/GenBank/DDBJ whole genome shotgun (WGS) entry which is preliminary data.</text>
</comment>